<dbReference type="RefSeq" id="WP_073378819.1">
    <property type="nucleotide sequence ID" value="NZ_FQXS01000034.1"/>
</dbReference>
<dbReference type="STRING" id="1121409.SAMN02745124_03909"/>
<dbReference type="EMBL" id="FQXS01000034">
    <property type="protein sequence ID" value="SHI10139.1"/>
    <property type="molecule type" value="Genomic_DNA"/>
</dbReference>
<dbReference type="InterPro" id="IPR052376">
    <property type="entry name" value="Oxidative_Scav/Glycosyltrans"/>
</dbReference>
<feature type="domain" description="CT398-like coiled coil hairpin" evidence="3">
    <location>
        <begin position="11"/>
        <end position="186"/>
    </location>
</feature>
<organism evidence="4 5">
    <name type="scientific">Desulfofustis glycolicus DSM 9705</name>
    <dbReference type="NCBI Taxonomy" id="1121409"/>
    <lineage>
        <taxon>Bacteria</taxon>
        <taxon>Pseudomonadati</taxon>
        <taxon>Thermodesulfobacteriota</taxon>
        <taxon>Desulfobulbia</taxon>
        <taxon>Desulfobulbales</taxon>
        <taxon>Desulfocapsaceae</taxon>
        <taxon>Desulfofustis</taxon>
    </lineage>
</organism>
<reference evidence="4 5" key="1">
    <citation type="submission" date="2016-11" db="EMBL/GenBank/DDBJ databases">
        <authorList>
            <person name="Jaros S."/>
            <person name="Januszkiewicz K."/>
            <person name="Wedrychowicz H."/>
        </authorList>
    </citation>
    <scope>NUCLEOTIDE SEQUENCE [LARGE SCALE GENOMIC DNA]</scope>
    <source>
        <strain evidence="4 5">DSM 9705</strain>
    </source>
</reference>
<dbReference type="Pfam" id="PF02591">
    <property type="entry name" value="Zn_ribbon_9"/>
    <property type="match status" value="1"/>
</dbReference>
<keyword evidence="5" id="KW-1185">Reference proteome</keyword>
<dbReference type="PANTHER" id="PTHR39082:SF1">
    <property type="entry name" value="SCAVENGER RECEPTOR CLASS A MEMBER 3"/>
    <property type="match status" value="1"/>
</dbReference>
<dbReference type="OrthoDB" id="9795058at2"/>
<keyword evidence="1" id="KW-0175">Coiled coil</keyword>
<dbReference type="InterPro" id="IPR056003">
    <property type="entry name" value="CT398_CC_hairpin"/>
</dbReference>
<name>A0A1M5YE16_9BACT</name>
<evidence type="ECO:0000259" key="2">
    <source>
        <dbReference type="Pfam" id="PF02591"/>
    </source>
</evidence>
<feature type="coiled-coil region" evidence="1">
    <location>
        <begin position="11"/>
        <end position="152"/>
    </location>
</feature>
<dbReference type="PANTHER" id="PTHR39082">
    <property type="entry name" value="PHOSPHOLIPASE C-BETA-2-RELATED"/>
    <property type="match status" value="1"/>
</dbReference>
<gene>
    <name evidence="4" type="ORF">SAMN02745124_03909</name>
</gene>
<accession>A0A1M5YE16</accession>
<evidence type="ECO:0000256" key="1">
    <source>
        <dbReference type="SAM" id="Coils"/>
    </source>
</evidence>
<dbReference type="Proteomes" id="UP000184139">
    <property type="component" value="Unassembled WGS sequence"/>
</dbReference>
<evidence type="ECO:0000259" key="3">
    <source>
        <dbReference type="Pfam" id="PF24481"/>
    </source>
</evidence>
<dbReference type="AlphaFoldDB" id="A0A1M5YE16"/>
<sequence>MNELIEQLVALQHIDLKIDQIDDKIKAEQEELDQRISEMAERETRIKEQEERMGELEKERRTLEDEMSDKIAHVKERQSKMMQVQTSREQTALLKEIEDAKKSAKENEDKIVAIMEEVEKLVAASTEDKNLLKAEKALVEEARDKVRTAIDDLNKGRKTKQGKREKQADAINGSMIRKYELLRSRRNGLAIVNVLDGVCQGCFMNLPPQQFNRLLKGDQVLECPSCQRLLYHQAEDN</sequence>
<dbReference type="Pfam" id="PF24481">
    <property type="entry name" value="CT398_CC"/>
    <property type="match status" value="1"/>
</dbReference>
<dbReference type="InterPro" id="IPR003743">
    <property type="entry name" value="Zf-RING_7"/>
</dbReference>
<dbReference type="Gene3D" id="1.10.287.1490">
    <property type="match status" value="1"/>
</dbReference>
<evidence type="ECO:0000313" key="5">
    <source>
        <dbReference type="Proteomes" id="UP000184139"/>
    </source>
</evidence>
<feature type="domain" description="C4-type zinc ribbon" evidence="2">
    <location>
        <begin position="198"/>
        <end position="230"/>
    </location>
</feature>
<evidence type="ECO:0000313" key="4">
    <source>
        <dbReference type="EMBL" id="SHI10139.1"/>
    </source>
</evidence>
<proteinExistence type="predicted"/>
<protein>
    <submittedName>
        <fullName evidence="4">Uncharacterized protein</fullName>
    </submittedName>
</protein>